<dbReference type="RefSeq" id="WP_342769950.1">
    <property type="nucleotide sequence ID" value="NZ_RKHQ01000002.1"/>
</dbReference>
<feature type="transmembrane region" description="Helical" evidence="20">
    <location>
        <begin position="313"/>
        <end position="331"/>
    </location>
</feature>
<evidence type="ECO:0000256" key="19">
    <source>
        <dbReference type="SAM" id="MobiDB-lite"/>
    </source>
</evidence>
<dbReference type="GO" id="GO:0004605">
    <property type="term" value="F:phosphatidate cytidylyltransferase activity"/>
    <property type="evidence" value="ECO:0007669"/>
    <property type="project" value="UniProtKB-EC"/>
</dbReference>
<gene>
    <name evidence="21" type="ORF">EDD28_3351</name>
</gene>
<keyword evidence="17" id="KW-1208">Phospholipid metabolism</keyword>
<protein>
    <recommendedName>
        <fullName evidence="7 18">Phosphatidate cytidylyltransferase</fullName>
        <ecNumber evidence="6 18">2.7.7.41</ecNumber>
    </recommendedName>
</protein>
<evidence type="ECO:0000256" key="10">
    <source>
        <dbReference type="ARBA" id="ARBA00022679"/>
    </source>
</evidence>
<dbReference type="InterPro" id="IPR000374">
    <property type="entry name" value="PC_trans"/>
</dbReference>
<feature type="transmembrane region" description="Helical" evidence="20">
    <location>
        <begin position="338"/>
        <end position="356"/>
    </location>
</feature>
<keyword evidence="8" id="KW-1003">Cell membrane</keyword>
<feature type="region of interest" description="Disordered" evidence="19">
    <location>
        <begin position="162"/>
        <end position="220"/>
    </location>
</feature>
<evidence type="ECO:0000256" key="12">
    <source>
        <dbReference type="ARBA" id="ARBA00022695"/>
    </source>
</evidence>
<feature type="compositionally biased region" description="Low complexity" evidence="19">
    <location>
        <begin position="162"/>
        <end position="190"/>
    </location>
</feature>
<evidence type="ECO:0000256" key="1">
    <source>
        <dbReference type="ARBA" id="ARBA00001698"/>
    </source>
</evidence>
<evidence type="ECO:0000256" key="8">
    <source>
        <dbReference type="ARBA" id="ARBA00022475"/>
    </source>
</evidence>
<feature type="transmembrane region" description="Helical" evidence="20">
    <location>
        <begin position="362"/>
        <end position="379"/>
    </location>
</feature>
<dbReference type="PROSITE" id="PS01315">
    <property type="entry name" value="CDS"/>
    <property type="match status" value="1"/>
</dbReference>
<comment type="caution">
    <text evidence="21">The sequence shown here is derived from an EMBL/GenBank/DDBJ whole genome shotgun (WGS) entry which is preliminary data.</text>
</comment>
<evidence type="ECO:0000256" key="5">
    <source>
        <dbReference type="ARBA" id="ARBA00010185"/>
    </source>
</evidence>
<feature type="transmembrane region" description="Helical" evidence="20">
    <location>
        <begin position="287"/>
        <end position="307"/>
    </location>
</feature>
<feature type="compositionally biased region" description="Low complexity" evidence="19">
    <location>
        <begin position="204"/>
        <end position="220"/>
    </location>
</feature>
<keyword evidence="16" id="KW-0594">Phospholipid biosynthesis</keyword>
<dbReference type="EMBL" id="RKHQ01000002">
    <property type="protein sequence ID" value="ROR93922.1"/>
    <property type="molecule type" value="Genomic_DNA"/>
</dbReference>
<keyword evidence="13 20" id="KW-1133">Transmembrane helix</keyword>
<evidence type="ECO:0000256" key="2">
    <source>
        <dbReference type="ARBA" id="ARBA00004651"/>
    </source>
</evidence>
<dbReference type="GO" id="GO:0005886">
    <property type="term" value="C:plasma membrane"/>
    <property type="evidence" value="ECO:0007669"/>
    <property type="project" value="UniProtKB-SubCell"/>
</dbReference>
<comment type="catalytic activity">
    <reaction evidence="1 18">
        <text>a 1,2-diacyl-sn-glycero-3-phosphate + CTP + H(+) = a CDP-1,2-diacyl-sn-glycerol + diphosphate</text>
        <dbReference type="Rhea" id="RHEA:16229"/>
        <dbReference type="ChEBI" id="CHEBI:15378"/>
        <dbReference type="ChEBI" id="CHEBI:33019"/>
        <dbReference type="ChEBI" id="CHEBI:37563"/>
        <dbReference type="ChEBI" id="CHEBI:58332"/>
        <dbReference type="ChEBI" id="CHEBI:58608"/>
        <dbReference type="EC" id="2.7.7.41"/>
    </reaction>
</comment>
<evidence type="ECO:0000256" key="3">
    <source>
        <dbReference type="ARBA" id="ARBA00005119"/>
    </source>
</evidence>
<feature type="compositionally biased region" description="Polar residues" evidence="19">
    <location>
        <begin position="56"/>
        <end position="68"/>
    </location>
</feature>
<keyword evidence="22" id="KW-1185">Reference proteome</keyword>
<comment type="pathway">
    <text evidence="4">Lipid metabolism.</text>
</comment>
<feature type="region of interest" description="Disordered" evidence="19">
    <location>
        <begin position="1"/>
        <end position="91"/>
    </location>
</feature>
<proteinExistence type="inferred from homology"/>
<dbReference type="Pfam" id="PF01148">
    <property type="entry name" value="CTP_transf_1"/>
    <property type="match status" value="1"/>
</dbReference>
<evidence type="ECO:0000313" key="21">
    <source>
        <dbReference type="EMBL" id="ROR93922.1"/>
    </source>
</evidence>
<feature type="region of interest" description="Disordered" evidence="19">
    <location>
        <begin position="113"/>
        <end position="150"/>
    </location>
</feature>
<feature type="transmembrane region" description="Helical" evidence="20">
    <location>
        <begin position="391"/>
        <end position="414"/>
    </location>
</feature>
<organism evidence="21 22">
    <name type="scientific">Salana multivorans</name>
    <dbReference type="NCBI Taxonomy" id="120377"/>
    <lineage>
        <taxon>Bacteria</taxon>
        <taxon>Bacillati</taxon>
        <taxon>Actinomycetota</taxon>
        <taxon>Actinomycetes</taxon>
        <taxon>Micrococcales</taxon>
        <taxon>Beutenbergiaceae</taxon>
        <taxon>Salana</taxon>
    </lineage>
</organism>
<sequence length="549" mass="54455">MTTPDAPATEPEHSPPVSRRALRRAAATSATARGPEPAVDQPAVEETAGDEGTRPGSASTSVRTSTAPGTPAPDATVEPAAPQGPDRLSDTATVILSRRELRALRAETGAIPVVVEPTAAEPGAADRSRRPAEGADDRTHVAAGAPAGPVSTVSVTAAPVATAPASATQASATPTSATPTSATPTGTVPAEPASAPTRPAPTNAGASATAGSASSSGDPIAAAAEPAYGAEPASGTEPTIVAEPTVEPASAADEPPPAAIPTLAAPLDPITTMPVVAAPSSRAGRNLPVAIGVGLGLGALFLASLFIRKELFGVLAITVMVMAVMELRTALAKVRVAIPLLPLVVGTAGMVVSSYLVGPEALVVALVVTAGALVVWCVIDTPGALALRNASASVFVAAYVPFLGSFLGIALAAGDGALRVLYITALAVACDTGGYAAGVLWGRHPIAPTVSPKKSWEGFGGSIALAVAVGVGLGIWFFDLAWWAGLLLGVVAVLAAVVGDLAESLIKRDLGIKDMGSFLPGHGGMLDRIDALLVVAPVVTVLLAYLVPA</sequence>
<evidence type="ECO:0000256" key="4">
    <source>
        <dbReference type="ARBA" id="ARBA00005189"/>
    </source>
</evidence>
<evidence type="ECO:0000256" key="9">
    <source>
        <dbReference type="ARBA" id="ARBA00022516"/>
    </source>
</evidence>
<dbReference type="EC" id="2.7.7.41" evidence="6 18"/>
<dbReference type="PANTHER" id="PTHR46382">
    <property type="entry name" value="PHOSPHATIDATE CYTIDYLYLTRANSFERASE"/>
    <property type="match status" value="1"/>
</dbReference>
<keyword evidence="12 18" id="KW-0548">Nucleotidyltransferase</keyword>
<evidence type="ECO:0000256" key="18">
    <source>
        <dbReference type="RuleBase" id="RU003938"/>
    </source>
</evidence>
<evidence type="ECO:0000256" key="20">
    <source>
        <dbReference type="SAM" id="Phobius"/>
    </source>
</evidence>
<evidence type="ECO:0000256" key="7">
    <source>
        <dbReference type="ARBA" id="ARBA00019373"/>
    </source>
</evidence>
<evidence type="ECO:0000256" key="14">
    <source>
        <dbReference type="ARBA" id="ARBA00023098"/>
    </source>
</evidence>
<evidence type="ECO:0000256" key="13">
    <source>
        <dbReference type="ARBA" id="ARBA00022989"/>
    </source>
</evidence>
<comment type="pathway">
    <text evidence="3 18">Phospholipid metabolism; CDP-diacylglycerol biosynthesis; CDP-diacylglycerol from sn-glycerol 3-phosphate: step 3/3.</text>
</comment>
<keyword evidence="14" id="KW-0443">Lipid metabolism</keyword>
<feature type="compositionally biased region" description="Low complexity" evidence="19">
    <location>
        <begin position="24"/>
        <end position="33"/>
    </location>
</feature>
<feature type="transmembrane region" description="Helical" evidence="20">
    <location>
        <begin position="455"/>
        <end position="477"/>
    </location>
</feature>
<keyword evidence="15 20" id="KW-0472">Membrane</keyword>
<evidence type="ECO:0000256" key="6">
    <source>
        <dbReference type="ARBA" id="ARBA00012487"/>
    </source>
</evidence>
<keyword evidence="9" id="KW-0444">Lipid biosynthesis</keyword>
<accession>A0A3N2D2C3</accession>
<evidence type="ECO:0000256" key="15">
    <source>
        <dbReference type="ARBA" id="ARBA00023136"/>
    </source>
</evidence>
<reference evidence="21 22" key="1">
    <citation type="submission" date="2018-11" db="EMBL/GenBank/DDBJ databases">
        <title>Sequencing the genomes of 1000 actinobacteria strains.</title>
        <authorList>
            <person name="Klenk H.-P."/>
        </authorList>
    </citation>
    <scope>NUCLEOTIDE SEQUENCE [LARGE SCALE GENOMIC DNA]</scope>
    <source>
        <strain evidence="21 22">DSM 13521</strain>
    </source>
</reference>
<name>A0A3N2D2C3_9MICO</name>
<keyword evidence="11 18" id="KW-0812">Transmembrane</keyword>
<dbReference type="GO" id="GO:0016024">
    <property type="term" value="P:CDP-diacylglycerol biosynthetic process"/>
    <property type="evidence" value="ECO:0007669"/>
    <property type="project" value="UniProtKB-UniPathway"/>
</dbReference>
<evidence type="ECO:0000256" key="11">
    <source>
        <dbReference type="ARBA" id="ARBA00022692"/>
    </source>
</evidence>
<evidence type="ECO:0000313" key="22">
    <source>
        <dbReference type="Proteomes" id="UP000275356"/>
    </source>
</evidence>
<keyword evidence="10 18" id="KW-0808">Transferase</keyword>
<comment type="subcellular location">
    <subcellularLocation>
        <location evidence="2">Cell membrane</location>
        <topology evidence="2">Multi-pass membrane protein</topology>
    </subcellularLocation>
</comment>
<dbReference type="PANTHER" id="PTHR46382:SF1">
    <property type="entry name" value="PHOSPHATIDATE CYTIDYLYLTRANSFERASE"/>
    <property type="match status" value="1"/>
</dbReference>
<feature type="transmembrane region" description="Helical" evidence="20">
    <location>
        <begin position="420"/>
        <end position="443"/>
    </location>
</feature>
<comment type="similarity">
    <text evidence="5 18">Belongs to the CDS family.</text>
</comment>
<feature type="compositionally biased region" description="Basic and acidic residues" evidence="19">
    <location>
        <begin position="124"/>
        <end position="140"/>
    </location>
</feature>
<dbReference type="Proteomes" id="UP000275356">
    <property type="component" value="Unassembled WGS sequence"/>
</dbReference>
<evidence type="ECO:0000256" key="16">
    <source>
        <dbReference type="ARBA" id="ARBA00023209"/>
    </source>
</evidence>
<feature type="transmembrane region" description="Helical" evidence="20">
    <location>
        <begin position="483"/>
        <end position="506"/>
    </location>
</feature>
<dbReference type="AlphaFoldDB" id="A0A3N2D2C3"/>
<evidence type="ECO:0000256" key="17">
    <source>
        <dbReference type="ARBA" id="ARBA00023264"/>
    </source>
</evidence>
<dbReference type="UniPathway" id="UPA00557">
    <property type="reaction ID" value="UER00614"/>
</dbReference>
<feature type="transmembrane region" description="Helical" evidence="20">
    <location>
        <begin position="527"/>
        <end position="547"/>
    </location>
</feature>